<dbReference type="Pfam" id="PF00664">
    <property type="entry name" value="ABC_membrane"/>
    <property type="match status" value="2"/>
</dbReference>
<evidence type="ECO:0000256" key="4">
    <source>
        <dbReference type="ARBA" id="ARBA00022692"/>
    </source>
</evidence>
<dbReference type="Pfam" id="PF00005">
    <property type="entry name" value="ABC_tran"/>
    <property type="match status" value="2"/>
</dbReference>
<dbReference type="PROSITE" id="PS00211">
    <property type="entry name" value="ABC_TRANSPORTER_1"/>
    <property type="match status" value="2"/>
</dbReference>
<keyword evidence="3" id="KW-0813">Transport</keyword>
<evidence type="ECO:0000256" key="1">
    <source>
        <dbReference type="ARBA" id="ARBA00004141"/>
    </source>
</evidence>
<dbReference type="InterPro" id="IPR050173">
    <property type="entry name" value="ABC_transporter_C-like"/>
</dbReference>
<feature type="transmembrane region" description="Helical" evidence="10">
    <location>
        <begin position="224"/>
        <end position="245"/>
    </location>
</feature>
<evidence type="ECO:0000256" key="5">
    <source>
        <dbReference type="ARBA" id="ARBA00022737"/>
    </source>
</evidence>
<keyword evidence="8 10" id="KW-1133">Transmembrane helix</keyword>
<feature type="transmembrane region" description="Helical" evidence="10">
    <location>
        <begin position="336"/>
        <end position="355"/>
    </location>
</feature>
<feature type="domain" description="ABC transmembrane type-1" evidence="12">
    <location>
        <begin position="90"/>
        <end position="363"/>
    </location>
</feature>
<evidence type="ECO:0000256" key="6">
    <source>
        <dbReference type="ARBA" id="ARBA00022741"/>
    </source>
</evidence>
<dbReference type="FunFam" id="3.40.50.300:FF:000163">
    <property type="entry name" value="Multidrug resistance-associated protein member 4"/>
    <property type="match status" value="1"/>
</dbReference>
<dbReference type="GO" id="GO:0140359">
    <property type="term" value="F:ABC-type transporter activity"/>
    <property type="evidence" value="ECO:0007669"/>
    <property type="project" value="InterPro"/>
</dbReference>
<evidence type="ECO:0000256" key="10">
    <source>
        <dbReference type="SAM" id="Phobius"/>
    </source>
</evidence>
<comment type="caution">
    <text evidence="13">The sequence shown here is derived from an EMBL/GenBank/DDBJ whole genome shotgun (WGS) entry which is preliminary data.</text>
</comment>
<dbReference type="InterPro" id="IPR027417">
    <property type="entry name" value="P-loop_NTPase"/>
</dbReference>
<evidence type="ECO:0000256" key="3">
    <source>
        <dbReference type="ARBA" id="ARBA00022448"/>
    </source>
</evidence>
<evidence type="ECO:0000256" key="2">
    <source>
        <dbReference type="ARBA" id="ARBA00009726"/>
    </source>
</evidence>
<name>A0AAU9INU9_9CILI</name>
<feature type="transmembrane region" description="Helical" evidence="10">
    <location>
        <begin position="810"/>
        <end position="836"/>
    </location>
</feature>
<keyword evidence="6" id="KW-0547">Nucleotide-binding</keyword>
<protein>
    <submittedName>
        <fullName evidence="13">Uncharacterized protein</fullName>
    </submittedName>
</protein>
<dbReference type="CDD" id="cd03244">
    <property type="entry name" value="ABCC_MRP_domain2"/>
    <property type="match status" value="1"/>
</dbReference>
<evidence type="ECO:0000259" key="11">
    <source>
        <dbReference type="PROSITE" id="PS50893"/>
    </source>
</evidence>
<evidence type="ECO:0000313" key="13">
    <source>
        <dbReference type="EMBL" id="CAG9315441.1"/>
    </source>
</evidence>
<dbReference type="GO" id="GO:0016020">
    <property type="term" value="C:membrane"/>
    <property type="evidence" value="ECO:0007669"/>
    <property type="project" value="UniProtKB-SubCell"/>
</dbReference>
<feature type="domain" description="ABC transmembrane type-1" evidence="12">
    <location>
        <begin position="690"/>
        <end position="924"/>
    </location>
</feature>
<feature type="transmembrane region" description="Helical" evidence="10">
    <location>
        <begin position="300"/>
        <end position="324"/>
    </location>
</feature>
<dbReference type="Proteomes" id="UP001162131">
    <property type="component" value="Unassembled WGS sequence"/>
</dbReference>
<evidence type="ECO:0000256" key="8">
    <source>
        <dbReference type="ARBA" id="ARBA00022989"/>
    </source>
</evidence>
<evidence type="ECO:0000256" key="9">
    <source>
        <dbReference type="ARBA" id="ARBA00023136"/>
    </source>
</evidence>
<sequence>MEKPKFPYNTSSIVADLLMTWSFPMIAKYQKLEVNPSTLMDIPANLSLDSLYEKFSRKWKDELLKNPKPNLLRVLYKIFGWEYFFCILPMVFSYIFLLCQSVLVMFSIRYMNSDDVDDYQGALLILGFAGLMIIGSLCNNLSGLRIVLLIGRLKNTLSRAVANKILDIKLTEFQGNNKGKVINLISTDMELLELFITSTWMWVLPIYLAGAFIVLGVVMGPAGVIGLIVSTLHVPLILWLSKYVLRIKISLTQISDMRIKTISNLIEGIRIVKLYGWEEPFIKYLCEYKKQEFKKFMSSGFINGCLKVLIFSGTGITIFTMLALYNAFGHTIKTEIVYLVFSILFQTQYSVDTVITGARTTLLLLTAIKRCNQCLLIPEKSHIPIEESQKRPVRVNHAYFSWQDIAPANSKTDSNLLEDNANEICLNDVNFKLKSGELLVVVGPVGAGKSSLLMGLLGEINIVQGDYQLNHTVAYASDEPWLVAGSIKENILMGLEYDENVYNETVAACALAKDFQLFEAGDETLVGDRGITLSGGQKARISLARAVYSQKEILFLDDPLSAVDAEVSGILFNECIKKALKGKTVILVTHQVNILSQADKILVLDAGSQIFFGKYEKFLQSPAALAVIGEIGFEKHKTHTGQETEKKVGETEKVFAKQKIDEEEIVKTVKASTIYWRYFKYGFKWTIVLIFIILVLLFSQASYLSIVYWPSYWSRQSSDEQDESYYLWMFGILVGVLYIAGIFRIFSVIMLCNYANRDLHNAAVRGITETPTVFFDKNPTGRIINRFTKDVGIIDEPMTHMILLGSDRSLFILGSVVMMCVVNPYLIAFFPIWIIVAICVFKYTLSITKGFRSLELVSRSPIITCINAMINGLSTIRSMDMQENFKKLINGLIVENYKSYIGYHMFLRFSQLYVDLGCVLLTIANVSLIIGTKGSLNPSLAGVSLSLTCGLLGNSSVWTKTMVEISNLMASAQRLLEYADLKPEGAYETANKFAITKGKIQFDNVFMKYRENFDYALKGLSFTIEPGLKVGVVGRTGAGKSSILQVLFRLVNPAQGTIYIDDQDYLVAGLHQLRKQMSVIPQQAIIFNATFRDNLDPFHEHSTDEILAALNEVNLSGIVSSLSNGLETYIRGEGINLSSGQKQLVCLARAILRKNKVVMMDEATANVDNETDNMINSIVKTKFEGCTLLIIAHRLRTIIDSDKILVVSEGICKEEGKPADLAAQEDSFFRKMIDHTGVEESKYLLNKLSIF</sequence>
<dbReference type="SUPFAM" id="SSF90123">
    <property type="entry name" value="ABC transporter transmembrane region"/>
    <property type="match status" value="2"/>
</dbReference>
<dbReference type="InterPro" id="IPR003439">
    <property type="entry name" value="ABC_transporter-like_ATP-bd"/>
</dbReference>
<feature type="transmembrane region" description="Helical" evidence="10">
    <location>
        <begin position="199"/>
        <end position="218"/>
    </location>
</feature>
<dbReference type="PROSITE" id="PS50929">
    <property type="entry name" value="ABC_TM1F"/>
    <property type="match status" value="2"/>
</dbReference>
<dbReference type="EMBL" id="CAJZBQ010000013">
    <property type="protein sequence ID" value="CAG9315441.1"/>
    <property type="molecule type" value="Genomic_DNA"/>
</dbReference>
<evidence type="ECO:0000256" key="7">
    <source>
        <dbReference type="ARBA" id="ARBA00022840"/>
    </source>
</evidence>
<evidence type="ECO:0000259" key="12">
    <source>
        <dbReference type="PROSITE" id="PS50929"/>
    </source>
</evidence>
<dbReference type="GO" id="GO:0005524">
    <property type="term" value="F:ATP binding"/>
    <property type="evidence" value="ECO:0007669"/>
    <property type="project" value="UniProtKB-KW"/>
</dbReference>
<keyword evidence="7" id="KW-0067">ATP-binding</keyword>
<feature type="transmembrane region" description="Helical" evidence="10">
    <location>
        <begin position="726"/>
        <end position="751"/>
    </location>
</feature>
<dbReference type="InterPro" id="IPR036640">
    <property type="entry name" value="ABC1_TM_sf"/>
</dbReference>
<organism evidence="13 14">
    <name type="scientific">Blepharisma stoltei</name>
    <dbReference type="NCBI Taxonomy" id="1481888"/>
    <lineage>
        <taxon>Eukaryota</taxon>
        <taxon>Sar</taxon>
        <taxon>Alveolata</taxon>
        <taxon>Ciliophora</taxon>
        <taxon>Postciliodesmatophora</taxon>
        <taxon>Heterotrichea</taxon>
        <taxon>Heterotrichida</taxon>
        <taxon>Blepharismidae</taxon>
        <taxon>Blepharisma</taxon>
    </lineage>
</organism>
<evidence type="ECO:0000313" key="14">
    <source>
        <dbReference type="Proteomes" id="UP001162131"/>
    </source>
</evidence>
<keyword evidence="4 10" id="KW-0812">Transmembrane</keyword>
<feature type="domain" description="ABC transporter" evidence="11">
    <location>
        <begin position="393"/>
        <end position="631"/>
    </location>
</feature>
<feature type="domain" description="ABC transporter" evidence="11">
    <location>
        <begin position="1000"/>
        <end position="1234"/>
    </location>
</feature>
<proteinExistence type="inferred from homology"/>
<dbReference type="FunFam" id="3.40.50.300:FF:000973">
    <property type="entry name" value="Multidrug resistance-associated protein 4"/>
    <property type="match status" value="1"/>
</dbReference>
<keyword evidence="14" id="KW-1185">Reference proteome</keyword>
<dbReference type="InterPro" id="IPR044726">
    <property type="entry name" value="ABCC_6TM_D2"/>
</dbReference>
<comment type="subcellular location">
    <subcellularLocation>
        <location evidence="1">Membrane</location>
        <topology evidence="1">Multi-pass membrane protein</topology>
    </subcellularLocation>
</comment>
<dbReference type="SUPFAM" id="SSF52540">
    <property type="entry name" value="P-loop containing nucleoside triphosphate hydrolases"/>
    <property type="match status" value="2"/>
</dbReference>
<dbReference type="CDD" id="cd03250">
    <property type="entry name" value="ABCC_MRP_domain1"/>
    <property type="match status" value="1"/>
</dbReference>
<dbReference type="Gene3D" id="3.40.50.300">
    <property type="entry name" value="P-loop containing nucleotide triphosphate hydrolases"/>
    <property type="match status" value="2"/>
</dbReference>
<feature type="transmembrane region" description="Helical" evidence="10">
    <location>
        <begin position="83"/>
        <end position="110"/>
    </location>
</feature>
<dbReference type="InterPro" id="IPR011527">
    <property type="entry name" value="ABC1_TM_dom"/>
</dbReference>
<dbReference type="InterPro" id="IPR017871">
    <property type="entry name" value="ABC_transporter-like_CS"/>
</dbReference>
<dbReference type="PANTHER" id="PTHR24223:SF456">
    <property type="entry name" value="MULTIDRUG RESISTANCE-ASSOCIATED PROTEIN LETHAL(2)03659"/>
    <property type="match status" value="1"/>
</dbReference>
<reference evidence="13" key="1">
    <citation type="submission" date="2021-09" db="EMBL/GenBank/DDBJ databases">
        <authorList>
            <consortium name="AG Swart"/>
            <person name="Singh M."/>
            <person name="Singh A."/>
            <person name="Seah K."/>
            <person name="Emmerich C."/>
        </authorList>
    </citation>
    <scope>NUCLEOTIDE SEQUENCE</scope>
    <source>
        <strain evidence="13">ATCC30299</strain>
    </source>
</reference>
<dbReference type="GO" id="GO:0016887">
    <property type="term" value="F:ATP hydrolysis activity"/>
    <property type="evidence" value="ECO:0007669"/>
    <property type="project" value="InterPro"/>
</dbReference>
<gene>
    <name evidence="13" type="ORF">BSTOLATCC_MIC13211</name>
</gene>
<dbReference type="InterPro" id="IPR003593">
    <property type="entry name" value="AAA+_ATPase"/>
</dbReference>
<feature type="transmembrane region" description="Helical" evidence="10">
    <location>
        <begin position="685"/>
        <end position="706"/>
    </location>
</feature>
<dbReference type="PANTHER" id="PTHR24223">
    <property type="entry name" value="ATP-BINDING CASSETTE SUB-FAMILY C"/>
    <property type="match status" value="1"/>
</dbReference>
<dbReference type="CDD" id="cd18580">
    <property type="entry name" value="ABC_6TM_ABCC_D2"/>
    <property type="match status" value="1"/>
</dbReference>
<dbReference type="AlphaFoldDB" id="A0AAU9INU9"/>
<dbReference type="SMART" id="SM00382">
    <property type="entry name" value="AAA"/>
    <property type="match status" value="2"/>
</dbReference>
<comment type="similarity">
    <text evidence="2">Belongs to the ABC transporter superfamily. ABCC family. Conjugate transporter (TC 3.A.1.208) subfamily.</text>
</comment>
<dbReference type="Gene3D" id="1.20.1560.10">
    <property type="entry name" value="ABC transporter type 1, transmembrane domain"/>
    <property type="match status" value="2"/>
</dbReference>
<accession>A0AAU9INU9</accession>
<dbReference type="PROSITE" id="PS50893">
    <property type="entry name" value="ABC_TRANSPORTER_2"/>
    <property type="match status" value="2"/>
</dbReference>
<keyword evidence="5" id="KW-0677">Repeat</keyword>
<feature type="transmembrane region" description="Helical" evidence="10">
    <location>
        <begin position="122"/>
        <end position="150"/>
    </location>
</feature>
<keyword evidence="9 10" id="KW-0472">Membrane</keyword>